<dbReference type="RefSeq" id="WP_368573404.1">
    <property type="nucleotide sequence ID" value="NZ_JBDLOU010000036.1"/>
</dbReference>
<dbReference type="EMBL" id="JBDLOU010000036">
    <property type="protein sequence ID" value="MEX3740014.1"/>
    <property type="molecule type" value="Genomic_DNA"/>
</dbReference>
<name>A0ABV3VF29_9MYCO</name>
<evidence type="ECO:0000313" key="2">
    <source>
        <dbReference type="Proteomes" id="UP001558474"/>
    </source>
</evidence>
<keyword evidence="2" id="KW-1185">Reference proteome</keyword>
<sequence>MASDRGGLGRGLAGAVAALSLVLVSGACTTPEPESGPVRTTLTGAPADTGRCAADRLVRCVPGLADIDGAPFDEVSVYTPMSDFGWMPPGSARDAAPEGCRKLPQFGADGGAELDVTYRAATGTPGFATSEASVDVRFTAADDNVDVPGEMSAWAGRCPMWGIAPTMTDGPIHGWMVAESAEKLSRYRSGDTANQWPFVTHTAVTQLPNGVIVQAWYRTDEPSETSRAQRLSQLLAAAGRPRPRATLPAQLDEWNAAGISTLLPPLAGDSAVTARTEPGSVGSICSDGNRDQTARYDTLATWHSFDQSKWDEGKPLRPTVTIGRARPGVDYLAALRREIATCTARLDQKPAVCGDRENRTFIDADSAVADGQEVLRYTRRWMGEAEVRGGRMCSEGVEAMRAAQIGPLVVLAGAGQGGYLFRGDAPPLPTDTLDQLLAVTVQRIKDA</sequence>
<gene>
    <name evidence="1" type="ORF">ABFW12_17455</name>
</gene>
<organism evidence="1 2">
    <name type="scientific">Mycolicibacterium porcinum</name>
    <dbReference type="NCBI Taxonomy" id="39693"/>
    <lineage>
        <taxon>Bacteria</taxon>
        <taxon>Bacillati</taxon>
        <taxon>Actinomycetota</taxon>
        <taxon>Actinomycetes</taxon>
        <taxon>Mycobacteriales</taxon>
        <taxon>Mycobacteriaceae</taxon>
        <taxon>Mycolicibacterium</taxon>
    </lineage>
</organism>
<evidence type="ECO:0000313" key="1">
    <source>
        <dbReference type="EMBL" id="MEX3740014.1"/>
    </source>
</evidence>
<reference evidence="1 2" key="1">
    <citation type="submission" date="2024-04" db="EMBL/GenBank/DDBJ databases">
        <title>Genomic Markers of Mycobacteria.</title>
        <authorList>
            <person name="Soliman M.S."/>
            <person name="Elkholy A."/>
            <person name="Soliman N.S."/>
            <person name="Abbas A."/>
            <person name="Khayrat S."/>
            <person name="Shawky S."/>
        </authorList>
    </citation>
    <scope>NUCLEOTIDE SEQUENCE [LARGE SCALE GENOMIC DNA]</scope>
    <source>
        <strain evidence="1 2">Egy-CU-AM5</strain>
    </source>
</reference>
<dbReference type="Proteomes" id="UP001558474">
    <property type="component" value="Unassembled WGS sequence"/>
</dbReference>
<protein>
    <recommendedName>
        <fullName evidence="3">Sensor domain-containing protein</fullName>
    </recommendedName>
</protein>
<proteinExistence type="predicted"/>
<accession>A0ABV3VF29</accession>
<evidence type="ECO:0008006" key="3">
    <source>
        <dbReference type="Google" id="ProtNLM"/>
    </source>
</evidence>
<dbReference type="PROSITE" id="PS51257">
    <property type="entry name" value="PROKAR_LIPOPROTEIN"/>
    <property type="match status" value="1"/>
</dbReference>
<comment type="caution">
    <text evidence="1">The sequence shown here is derived from an EMBL/GenBank/DDBJ whole genome shotgun (WGS) entry which is preliminary data.</text>
</comment>